<evidence type="ECO:0000256" key="1">
    <source>
        <dbReference type="SAM" id="MobiDB-lite"/>
    </source>
</evidence>
<organism evidence="2">
    <name type="scientific">Anopheles sinensis</name>
    <name type="common">Mosquito</name>
    <dbReference type="NCBI Taxonomy" id="74873"/>
    <lineage>
        <taxon>Eukaryota</taxon>
        <taxon>Metazoa</taxon>
        <taxon>Ecdysozoa</taxon>
        <taxon>Arthropoda</taxon>
        <taxon>Hexapoda</taxon>
        <taxon>Insecta</taxon>
        <taxon>Pterygota</taxon>
        <taxon>Neoptera</taxon>
        <taxon>Endopterygota</taxon>
        <taxon>Diptera</taxon>
        <taxon>Nematocera</taxon>
        <taxon>Culicoidea</taxon>
        <taxon>Culicidae</taxon>
        <taxon>Anophelinae</taxon>
        <taxon>Anopheles</taxon>
    </lineage>
</organism>
<dbReference type="Proteomes" id="UP000030765">
    <property type="component" value="Unassembled WGS sequence"/>
</dbReference>
<keyword evidence="4" id="KW-1185">Reference proteome</keyword>
<reference evidence="2 4" key="1">
    <citation type="journal article" date="2014" name="BMC Genomics">
        <title>Genome sequence of Anopheles sinensis provides insight into genetics basis of mosquito competence for malaria parasites.</title>
        <authorList>
            <person name="Zhou D."/>
            <person name="Zhang D."/>
            <person name="Ding G."/>
            <person name="Shi L."/>
            <person name="Hou Q."/>
            <person name="Ye Y."/>
            <person name="Xu Y."/>
            <person name="Zhou H."/>
            <person name="Xiong C."/>
            <person name="Li S."/>
            <person name="Yu J."/>
            <person name="Hong S."/>
            <person name="Yu X."/>
            <person name="Zou P."/>
            <person name="Chen C."/>
            <person name="Chang X."/>
            <person name="Wang W."/>
            <person name="Lv Y."/>
            <person name="Sun Y."/>
            <person name="Ma L."/>
            <person name="Shen B."/>
            <person name="Zhu C."/>
        </authorList>
    </citation>
    <scope>NUCLEOTIDE SEQUENCE [LARGE SCALE GENOMIC DNA]</scope>
</reference>
<dbReference type="EnsemblMetazoa" id="ASIC019304-RA">
    <property type="protein sequence ID" value="ASIC019304-PA"/>
    <property type="gene ID" value="ASIC019304"/>
</dbReference>
<dbReference type="EMBL" id="KE525351">
    <property type="protein sequence ID" value="KFB51259.1"/>
    <property type="molecule type" value="Genomic_DNA"/>
</dbReference>
<feature type="region of interest" description="Disordered" evidence="1">
    <location>
        <begin position="1"/>
        <end position="47"/>
    </location>
</feature>
<gene>
    <name evidence="2" type="ORF">ZHAS_00019304</name>
</gene>
<sequence length="84" mass="9486">MGKARVQGSHSQPAQAAATKKPKDRERLWQQPHHPQQKQQQHHWKKRKSVLTLAGGCGTFFVRKTSSEILYFRPGPPSPPVVHG</sequence>
<proteinExistence type="predicted"/>
<reference evidence="3" key="2">
    <citation type="submission" date="2020-05" db="UniProtKB">
        <authorList>
            <consortium name="EnsemblMetazoa"/>
        </authorList>
    </citation>
    <scope>IDENTIFICATION</scope>
</reference>
<dbReference type="AlphaFoldDB" id="A0A084WM15"/>
<protein>
    <submittedName>
        <fullName evidence="2 3">Uncharacterized protein</fullName>
    </submittedName>
</protein>
<dbReference type="EMBL" id="ATLV01024356">
    <property type="status" value="NOT_ANNOTATED_CDS"/>
    <property type="molecule type" value="Genomic_DNA"/>
</dbReference>
<evidence type="ECO:0000313" key="3">
    <source>
        <dbReference type="EnsemblMetazoa" id="ASIC019304-PA"/>
    </source>
</evidence>
<name>A0A084WM15_ANOSI</name>
<accession>A0A084WM15</accession>
<dbReference type="VEuPathDB" id="VectorBase:ASIC019304"/>
<evidence type="ECO:0000313" key="4">
    <source>
        <dbReference type="Proteomes" id="UP000030765"/>
    </source>
</evidence>
<evidence type="ECO:0000313" key="2">
    <source>
        <dbReference type="EMBL" id="KFB51259.1"/>
    </source>
</evidence>
<feature type="compositionally biased region" description="Low complexity" evidence="1">
    <location>
        <begin position="29"/>
        <end position="39"/>
    </location>
</feature>